<accession>A0A177CTW5</accession>
<dbReference type="EMBL" id="KV441549">
    <property type="protein sequence ID" value="OAG10985.1"/>
    <property type="molecule type" value="Genomic_DNA"/>
</dbReference>
<evidence type="ECO:0000313" key="4">
    <source>
        <dbReference type="Proteomes" id="UP000077069"/>
    </source>
</evidence>
<name>A0A177CTW5_9PLEO</name>
<keyword evidence="1" id="KW-0812">Transmembrane</keyword>
<reference evidence="3 4" key="1">
    <citation type="submission" date="2016-05" db="EMBL/GenBank/DDBJ databases">
        <title>Comparative analysis of secretome profiles of manganese(II)-oxidizing ascomycete fungi.</title>
        <authorList>
            <consortium name="DOE Joint Genome Institute"/>
            <person name="Zeiner C.A."/>
            <person name="Purvine S.O."/>
            <person name="Zink E.M."/>
            <person name="Wu S."/>
            <person name="Pasa-Tolic L."/>
            <person name="Chaput D.L."/>
            <person name="Haridas S."/>
            <person name="Grigoriev I.V."/>
            <person name="Santelli C.M."/>
            <person name="Hansel C.M."/>
        </authorList>
    </citation>
    <scope>NUCLEOTIDE SEQUENCE [LARGE SCALE GENOMIC DNA]</scope>
    <source>
        <strain evidence="3 4">AP3s5-JAC2a</strain>
    </source>
</reference>
<dbReference type="AlphaFoldDB" id="A0A177CTW5"/>
<dbReference type="InParanoid" id="A0A177CTW5"/>
<sequence length="66" mass="7402">MSNGHGILAAWICSMLIASQAALQYICISDWIYTCRTTPSVAWLTTIYITIIAKISCYMLEQRARA</sequence>
<feature type="transmembrane region" description="Helical" evidence="1">
    <location>
        <begin position="40"/>
        <end position="60"/>
    </location>
</feature>
<keyword evidence="4" id="KW-1185">Reference proteome</keyword>
<keyword evidence="1" id="KW-1133">Transmembrane helix</keyword>
<dbReference type="GeneID" id="28761323"/>
<proteinExistence type="predicted"/>
<gene>
    <name evidence="3" type="ORF">CC84DRAFT_1161787</name>
</gene>
<evidence type="ECO:0000256" key="1">
    <source>
        <dbReference type="SAM" id="Phobius"/>
    </source>
</evidence>
<dbReference type="Proteomes" id="UP000077069">
    <property type="component" value="Unassembled WGS sequence"/>
</dbReference>
<evidence type="ECO:0000313" key="3">
    <source>
        <dbReference type="EMBL" id="OAG10985.1"/>
    </source>
</evidence>
<feature type="signal peptide" evidence="2">
    <location>
        <begin position="1"/>
        <end position="21"/>
    </location>
</feature>
<dbReference type="RefSeq" id="XP_018041350.1">
    <property type="nucleotide sequence ID" value="XM_018177837.1"/>
</dbReference>
<organism evidence="3 4">
    <name type="scientific">Paraphaeosphaeria sporulosa</name>
    <dbReference type="NCBI Taxonomy" id="1460663"/>
    <lineage>
        <taxon>Eukaryota</taxon>
        <taxon>Fungi</taxon>
        <taxon>Dikarya</taxon>
        <taxon>Ascomycota</taxon>
        <taxon>Pezizomycotina</taxon>
        <taxon>Dothideomycetes</taxon>
        <taxon>Pleosporomycetidae</taxon>
        <taxon>Pleosporales</taxon>
        <taxon>Massarineae</taxon>
        <taxon>Didymosphaeriaceae</taxon>
        <taxon>Paraphaeosphaeria</taxon>
    </lineage>
</organism>
<evidence type="ECO:0000256" key="2">
    <source>
        <dbReference type="SAM" id="SignalP"/>
    </source>
</evidence>
<keyword evidence="2" id="KW-0732">Signal</keyword>
<protein>
    <submittedName>
        <fullName evidence="3">Uncharacterized protein</fullName>
    </submittedName>
</protein>
<feature type="chain" id="PRO_5008058599" evidence="2">
    <location>
        <begin position="22"/>
        <end position="66"/>
    </location>
</feature>
<keyword evidence="1" id="KW-0472">Membrane</keyword>